<name>A0ABU3PT62_9ACTN</name>
<feature type="region of interest" description="Disordered" evidence="1">
    <location>
        <begin position="1"/>
        <end position="27"/>
    </location>
</feature>
<evidence type="ECO:0000259" key="2">
    <source>
        <dbReference type="Pfam" id="PF01636"/>
    </source>
</evidence>
<dbReference type="SUPFAM" id="SSF56112">
    <property type="entry name" value="Protein kinase-like (PK-like)"/>
    <property type="match status" value="1"/>
</dbReference>
<dbReference type="InterPro" id="IPR002575">
    <property type="entry name" value="Aminoglycoside_PTrfase"/>
</dbReference>
<gene>
    <name evidence="3" type="ORF">RDV89_05080</name>
</gene>
<proteinExistence type="predicted"/>
<comment type="caution">
    <text evidence="3">The sequence shown here is derived from an EMBL/GenBank/DDBJ whole genome shotgun (WGS) entry which is preliminary data.</text>
</comment>
<dbReference type="Proteomes" id="UP001268542">
    <property type="component" value="Unassembled WGS sequence"/>
</dbReference>
<evidence type="ECO:0000313" key="3">
    <source>
        <dbReference type="EMBL" id="MDT9592428.1"/>
    </source>
</evidence>
<dbReference type="Pfam" id="PF01636">
    <property type="entry name" value="APH"/>
    <property type="match status" value="1"/>
</dbReference>
<dbReference type="InterPro" id="IPR011009">
    <property type="entry name" value="Kinase-like_dom_sf"/>
</dbReference>
<dbReference type="RefSeq" id="WP_315731859.1">
    <property type="nucleotide sequence ID" value="NZ_JAVYII010000002.1"/>
</dbReference>
<organism evidence="3 4">
    <name type="scientific">Nocardioides imazamoxiresistens</name>
    <dbReference type="NCBI Taxonomy" id="3231893"/>
    <lineage>
        <taxon>Bacteria</taxon>
        <taxon>Bacillati</taxon>
        <taxon>Actinomycetota</taxon>
        <taxon>Actinomycetes</taxon>
        <taxon>Propionibacteriales</taxon>
        <taxon>Nocardioidaceae</taxon>
        <taxon>Nocardioides</taxon>
    </lineage>
</organism>
<evidence type="ECO:0000256" key="1">
    <source>
        <dbReference type="SAM" id="MobiDB-lite"/>
    </source>
</evidence>
<protein>
    <submittedName>
        <fullName evidence="3">Phosphotransferase</fullName>
    </submittedName>
</protein>
<evidence type="ECO:0000313" key="4">
    <source>
        <dbReference type="Proteomes" id="UP001268542"/>
    </source>
</evidence>
<dbReference type="EMBL" id="JAVYII010000002">
    <property type="protein sequence ID" value="MDT9592428.1"/>
    <property type="molecule type" value="Genomic_DNA"/>
</dbReference>
<sequence>MWRPDDGWEALRGGRGPSTGGVWLDRTTTPPSVVKRLVAPGPDDPEELAVPTHDAWWRRSAAVAASGVVDGTTGLRSVPVLDVTEDAEGVTLRHAYVAPDPPPALYLASRLGAFAGCAPPAVPWLARGQLAGRLSRVEWRGGWTTLQRTSLADLADRLWQRRRHHLAGIDALPQVLQHGDPVPGNFPARDGDTALTLDWSTLGTGPVGGDLGYLALSAPESLEVLLDAYVAGLPTDLASPAEVLYGARVTAVYTIVNRAEWVLARAAAGEGALAGKFRHPSVAPTLRVLQRQYAHLEALL</sequence>
<keyword evidence="4" id="KW-1185">Reference proteome</keyword>
<reference evidence="3 4" key="1">
    <citation type="submission" date="2023-08" db="EMBL/GenBank/DDBJ databases">
        <title>Nocardioides seae sp. nov., a bacterium isolated from a soil.</title>
        <authorList>
            <person name="Wang X."/>
        </authorList>
    </citation>
    <scope>NUCLEOTIDE SEQUENCE [LARGE SCALE GENOMIC DNA]</scope>
    <source>
        <strain evidence="3 4">YZH12</strain>
    </source>
</reference>
<dbReference type="Gene3D" id="3.90.1200.10">
    <property type="match status" value="1"/>
</dbReference>
<accession>A0ABU3PT62</accession>
<feature type="domain" description="Aminoglycoside phosphotransferase" evidence="2">
    <location>
        <begin position="67"/>
        <end position="233"/>
    </location>
</feature>